<evidence type="ECO:0000259" key="11">
    <source>
        <dbReference type="Pfam" id="PF04158"/>
    </source>
</evidence>
<dbReference type="GO" id="GO:0032040">
    <property type="term" value="C:small-subunit processome"/>
    <property type="evidence" value="ECO:0007669"/>
    <property type="project" value="TreeGrafter"/>
</dbReference>
<organism evidence="12 13">
    <name type="scientific">Meira miltonrushii</name>
    <dbReference type="NCBI Taxonomy" id="1280837"/>
    <lineage>
        <taxon>Eukaryota</taxon>
        <taxon>Fungi</taxon>
        <taxon>Dikarya</taxon>
        <taxon>Basidiomycota</taxon>
        <taxon>Ustilaginomycotina</taxon>
        <taxon>Exobasidiomycetes</taxon>
        <taxon>Exobasidiales</taxon>
        <taxon>Brachybasidiaceae</taxon>
        <taxon>Meira</taxon>
    </lineage>
</organism>
<dbReference type="PANTHER" id="PTHR22851">
    <property type="entry name" value="U3 SMALL NUCLEOLAR RNA U3 SNORNA ASSOCIATED PROTEIN"/>
    <property type="match status" value="1"/>
</dbReference>
<evidence type="ECO:0000256" key="8">
    <source>
        <dbReference type="ARBA" id="ARBA00032239"/>
    </source>
</evidence>
<evidence type="ECO:0000256" key="4">
    <source>
        <dbReference type="ARBA" id="ARBA00022574"/>
    </source>
</evidence>
<keyword evidence="6" id="KW-0539">Nucleus</keyword>
<dbReference type="PROSITE" id="PS50294">
    <property type="entry name" value="WD_REPEATS_REGION"/>
    <property type="match status" value="2"/>
</dbReference>
<dbReference type="GeneID" id="37018881"/>
<gene>
    <name evidence="12" type="ORF">FA14DRAFT_14051</name>
</gene>
<dbReference type="Pfam" id="PF04158">
    <property type="entry name" value="Sof1"/>
    <property type="match status" value="1"/>
</dbReference>
<dbReference type="OrthoDB" id="10249065at2759"/>
<feature type="repeat" description="WD" evidence="9">
    <location>
        <begin position="392"/>
        <end position="433"/>
    </location>
</feature>
<evidence type="ECO:0000256" key="3">
    <source>
        <dbReference type="ARBA" id="ARBA00021762"/>
    </source>
</evidence>
<reference evidence="12 13" key="1">
    <citation type="journal article" date="2018" name="Mol. Biol. Evol.">
        <title>Broad Genomic Sampling Reveals a Smut Pathogenic Ancestry of the Fungal Clade Ustilaginomycotina.</title>
        <authorList>
            <person name="Kijpornyongpan T."/>
            <person name="Mondo S.J."/>
            <person name="Barry K."/>
            <person name="Sandor L."/>
            <person name="Lee J."/>
            <person name="Lipzen A."/>
            <person name="Pangilinan J."/>
            <person name="LaButti K."/>
            <person name="Hainaut M."/>
            <person name="Henrissat B."/>
            <person name="Grigoriev I.V."/>
            <person name="Spatafora J.W."/>
            <person name="Aime M.C."/>
        </authorList>
    </citation>
    <scope>NUCLEOTIDE SEQUENCE [LARGE SCALE GENOMIC DNA]</scope>
    <source>
        <strain evidence="12 13">MCA 3882</strain>
    </source>
</reference>
<evidence type="ECO:0000313" key="13">
    <source>
        <dbReference type="Proteomes" id="UP000245771"/>
    </source>
</evidence>
<keyword evidence="7" id="KW-0687">Ribonucleoprotein</keyword>
<dbReference type="Proteomes" id="UP000245771">
    <property type="component" value="Unassembled WGS sequence"/>
</dbReference>
<evidence type="ECO:0000313" key="12">
    <source>
        <dbReference type="EMBL" id="PWN37442.1"/>
    </source>
</evidence>
<feature type="region of interest" description="Disordered" evidence="10">
    <location>
        <begin position="477"/>
        <end position="516"/>
    </location>
</feature>
<dbReference type="GO" id="GO:0000462">
    <property type="term" value="P:maturation of SSU-rRNA from tricistronic rRNA transcript (SSU-rRNA, 5.8S rRNA, LSU-rRNA)"/>
    <property type="evidence" value="ECO:0007669"/>
    <property type="project" value="TreeGrafter"/>
</dbReference>
<dbReference type="FunCoup" id="A0A316VIL6">
    <property type="interactions" value="852"/>
</dbReference>
<evidence type="ECO:0000256" key="7">
    <source>
        <dbReference type="ARBA" id="ARBA00023274"/>
    </source>
</evidence>
<feature type="compositionally biased region" description="Basic and acidic residues" evidence="10">
    <location>
        <begin position="17"/>
        <end position="27"/>
    </location>
</feature>
<dbReference type="InterPro" id="IPR020472">
    <property type="entry name" value="WD40_PAC1"/>
</dbReference>
<dbReference type="PRINTS" id="PR00320">
    <property type="entry name" value="GPROTEINBRPT"/>
</dbReference>
<dbReference type="STRING" id="1280837.A0A316VIL6"/>
<dbReference type="InterPro" id="IPR051733">
    <property type="entry name" value="WD_repeat_DCAF13/WDSOF1"/>
</dbReference>
<proteinExistence type="inferred from homology"/>
<dbReference type="EMBL" id="KZ819602">
    <property type="protein sequence ID" value="PWN37442.1"/>
    <property type="molecule type" value="Genomic_DNA"/>
</dbReference>
<protein>
    <recommendedName>
        <fullName evidence="3">DDB1- and CUL4-associated factor 13</fullName>
    </recommendedName>
    <alternativeName>
        <fullName evidence="8">WD repeat and SOF domain-containing protein 1</fullName>
    </alternativeName>
</protein>
<dbReference type="RefSeq" id="XP_025357744.1">
    <property type="nucleotide sequence ID" value="XM_025497100.1"/>
</dbReference>
<dbReference type="GO" id="GO:0016567">
    <property type="term" value="P:protein ubiquitination"/>
    <property type="evidence" value="ECO:0007669"/>
    <property type="project" value="UniProtKB-UniPathway"/>
</dbReference>
<dbReference type="InterPro" id="IPR001680">
    <property type="entry name" value="WD40_rpt"/>
</dbReference>
<feature type="repeat" description="WD" evidence="9">
    <location>
        <begin position="348"/>
        <end position="389"/>
    </location>
</feature>
<accession>A0A316VIL6</accession>
<dbReference type="InterPro" id="IPR007287">
    <property type="entry name" value="Sof1"/>
</dbReference>
<name>A0A316VIL6_9BASI</name>
<dbReference type="AlphaFoldDB" id="A0A316VIL6"/>
<sequence length="516" mass="57078">MKIKALTRSLDAHTAVRKGDAPNESHNLDPSLHPFSKSREYTRAVNAAKLDRMHAKPFVAALEGHVDGVYCLVKDPNRLGVIGSGSGDGEIRLWDMPTQTLMTAYPRAHHGIISSLVISPLNFAQQYAAEGSTADSSSRSGGRRLLSCSTDRTIKLWDADPRRDRFGPGFGDDSDEEEDSRQQERAGITGGGILGGSDPWTQQSTTPSTDPLQTWHCKTAINSISHHASDPVFASGSTAVQVWDITRGGNGSSSGGGALREMTWGAESINVVRFNPSEKEVLAGAGSDRGIVLYDLRSGKPLTRTVMKMRANDLAWSPIEPTVFAVASEDHNMYTFDMRNMTNALQIYKDHVSAVMSVDWSPTGQDLVTGSYDRTVRLWNTGKGNHSRDTYHTSRMQRVFAAAYTLDARFVCSASDDGNVRLWKSRASEKLGIQSGKERAQREYRQQLVNRWRNVGDIGKIDRQRRVPKAIKTAQKLKHTMLEAERTKEDRRRKHSKAGQSKPKAARKDTILAQQE</sequence>
<feature type="region of interest" description="Disordered" evidence="10">
    <location>
        <begin position="1"/>
        <end position="35"/>
    </location>
</feature>
<dbReference type="InterPro" id="IPR015943">
    <property type="entry name" value="WD40/YVTN_repeat-like_dom_sf"/>
</dbReference>
<dbReference type="InterPro" id="IPR019775">
    <property type="entry name" value="WD40_repeat_CS"/>
</dbReference>
<dbReference type="PROSITE" id="PS50082">
    <property type="entry name" value="WD_REPEATS_2"/>
    <property type="match status" value="4"/>
</dbReference>
<dbReference type="Pfam" id="PF00400">
    <property type="entry name" value="WD40"/>
    <property type="match status" value="4"/>
</dbReference>
<dbReference type="InParanoid" id="A0A316VIL6"/>
<dbReference type="SMART" id="SM00320">
    <property type="entry name" value="WD40"/>
    <property type="match status" value="7"/>
</dbReference>
<keyword evidence="13" id="KW-1185">Reference proteome</keyword>
<evidence type="ECO:0000256" key="10">
    <source>
        <dbReference type="SAM" id="MobiDB-lite"/>
    </source>
</evidence>
<dbReference type="UniPathway" id="UPA00143"/>
<evidence type="ECO:0000256" key="5">
    <source>
        <dbReference type="ARBA" id="ARBA00022737"/>
    </source>
</evidence>
<evidence type="ECO:0000256" key="1">
    <source>
        <dbReference type="ARBA" id="ARBA00004604"/>
    </source>
</evidence>
<feature type="repeat" description="WD" evidence="9">
    <location>
        <begin position="142"/>
        <end position="158"/>
    </location>
</feature>
<feature type="domain" description="Sof1-like protein" evidence="11">
    <location>
        <begin position="425"/>
        <end position="510"/>
    </location>
</feature>
<evidence type="ECO:0000256" key="6">
    <source>
        <dbReference type="ARBA" id="ARBA00023242"/>
    </source>
</evidence>
<keyword evidence="4 9" id="KW-0853">WD repeat</keyword>
<dbReference type="InterPro" id="IPR036322">
    <property type="entry name" value="WD40_repeat_dom_sf"/>
</dbReference>
<dbReference type="PANTHER" id="PTHR22851:SF0">
    <property type="entry name" value="DDB1- AND CUL4-ASSOCIATED FACTOR 13"/>
    <property type="match status" value="1"/>
</dbReference>
<dbReference type="Gene3D" id="2.130.10.10">
    <property type="entry name" value="YVTN repeat-like/Quinoprotein amine dehydrogenase"/>
    <property type="match status" value="3"/>
</dbReference>
<keyword evidence="5" id="KW-0677">Repeat</keyword>
<feature type="compositionally biased region" description="Polar residues" evidence="10">
    <location>
        <begin position="199"/>
        <end position="212"/>
    </location>
</feature>
<comment type="similarity">
    <text evidence="2">Belongs to the WD repeat DCAF13/WDSOF1 family.</text>
</comment>
<feature type="region of interest" description="Disordered" evidence="10">
    <location>
        <begin position="159"/>
        <end position="212"/>
    </location>
</feature>
<dbReference type="PROSITE" id="PS00678">
    <property type="entry name" value="WD_REPEATS_1"/>
    <property type="match status" value="1"/>
</dbReference>
<evidence type="ECO:0000256" key="2">
    <source>
        <dbReference type="ARBA" id="ARBA00005649"/>
    </source>
</evidence>
<feature type="repeat" description="WD" evidence="9">
    <location>
        <begin position="62"/>
        <end position="104"/>
    </location>
</feature>
<comment type="subcellular location">
    <subcellularLocation>
        <location evidence="1">Nucleus</location>
        <location evidence="1">Nucleolus</location>
    </subcellularLocation>
</comment>
<dbReference type="SUPFAM" id="SSF50978">
    <property type="entry name" value="WD40 repeat-like"/>
    <property type="match status" value="1"/>
</dbReference>
<feature type="compositionally biased region" description="Basic and acidic residues" evidence="10">
    <location>
        <begin position="480"/>
        <end position="490"/>
    </location>
</feature>
<evidence type="ECO:0000256" key="9">
    <source>
        <dbReference type="PROSITE-ProRule" id="PRU00221"/>
    </source>
</evidence>